<dbReference type="Pfam" id="PF09994">
    <property type="entry name" value="T6SS_Tle1-like_cat"/>
    <property type="match status" value="1"/>
</dbReference>
<feature type="domain" description="T6SS Phospholipase effector Tle1-like catalytic" evidence="2">
    <location>
        <begin position="44"/>
        <end position="327"/>
    </location>
</feature>
<dbReference type="EMBL" id="PDXA01000088">
    <property type="protein sequence ID" value="RYN27003.1"/>
    <property type="molecule type" value="Genomic_DNA"/>
</dbReference>
<name>A0A4Q4LZP5_9PLEO</name>
<evidence type="ECO:0000313" key="3">
    <source>
        <dbReference type="EMBL" id="RYN27003.1"/>
    </source>
</evidence>
<dbReference type="Proteomes" id="UP000292402">
    <property type="component" value="Unassembled WGS sequence"/>
</dbReference>
<feature type="compositionally biased region" description="Polar residues" evidence="1">
    <location>
        <begin position="508"/>
        <end position="518"/>
    </location>
</feature>
<evidence type="ECO:0000259" key="2">
    <source>
        <dbReference type="Pfam" id="PF09994"/>
    </source>
</evidence>
<dbReference type="PANTHER" id="PTHR33840">
    <property type="match status" value="1"/>
</dbReference>
<dbReference type="AlphaFoldDB" id="A0A4Q4LZP5"/>
<dbReference type="PANTHER" id="PTHR33840:SF1">
    <property type="entry name" value="TLE1 PHOSPHOLIPASE DOMAIN-CONTAINING PROTEIN"/>
    <property type="match status" value="1"/>
</dbReference>
<evidence type="ECO:0000313" key="4">
    <source>
        <dbReference type="Proteomes" id="UP000292402"/>
    </source>
</evidence>
<protein>
    <recommendedName>
        <fullName evidence="2">T6SS Phospholipase effector Tle1-like catalytic domain-containing protein</fullName>
    </recommendedName>
</protein>
<dbReference type="InterPro" id="IPR018712">
    <property type="entry name" value="Tle1-like_cat"/>
</dbReference>
<gene>
    <name evidence="3" type="ORF">AA0114_g12582</name>
</gene>
<organism evidence="3 4">
    <name type="scientific">Alternaria tenuissima</name>
    <dbReference type="NCBI Taxonomy" id="119927"/>
    <lineage>
        <taxon>Eukaryota</taxon>
        <taxon>Fungi</taxon>
        <taxon>Dikarya</taxon>
        <taxon>Ascomycota</taxon>
        <taxon>Pezizomycotina</taxon>
        <taxon>Dothideomycetes</taxon>
        <taxon>Pleosporomycetidae</taxon>
        <taxon>Pleosporales</taxon>
        <taxon>Pleosporineae</taxon>
        <taxon>Pleosporaceae</taxon>
        <taxon>Alternaria</taxon>
        <taxon>Alternaria sect. Alternaria</taxon>
        <taxon>Alternaria alternata complex</taxon>
    </lineage>
</organism>
<feature type="region of interest" description="Disordered" evidence="1">
    <location>
        <begin position="506"/>
        <end position="529"/>
    </location>
</feature>
<sequence length="529" mass="59278">MPPKSSNPSKLAARLQPQDGFSQTGFVETPNAEAEEERTTEIRKRLIVCCDGTWFASDKGAKNLPSNVARIGRLVANEGEAIVVENGKGVLKKVPQIVYYQSGVGTGNLTFVDKRVQGAIGQGLDENVCTAYNFLCNNYANGDEIFLFGFSRGAYTARALSGLIVSAGILPPGSMSKFHSMYDAYKKKEKGKAFQESDWWRDNAKNLRITHKHVSIRFVGVWDTVGALGLPDNFVSKFYDFNKSLKFHDTELSDKIRKAAHALALDEYRGTFGPTMWYHRKPVDNGRTKLIQCWFPGYHAHIGGGTTDNFDDESSIDDITLAWMIDQVGDDLTFSQEEMDVFVTQQTDSENHRWGEGMLTDSASYAYLAPGAGGWVPRTPGEYKLEIPECERSDYHMPTKYYETNEFIHPSVRYRMGKMKVQPKKLGKTKGWLSGETSITKYAPAALSGFQFENSHWPARWTKASRIKDDPNIEIPEYQLPAKWGDFDGGLERLLLPLQVMSELDEGNTPQQPVSGNTGYVPPQIHDTR</sequence>
<evidence type="ECO:0000256" key="1">
    <source>
        <dbReference type="SAM" id="MobiDB-lite"/>
    </source>
</evidence>
<feature type="region of interest" description="Disordered" evidence="1">
    <location>
        <begin position="1"/>
        <end position="38"/>
    </location>
</feature>
<accession>A0A4Q4LZP5</accession>
<reference evidence="4" key="1">
    <citation type="journal article" date="2019" name="bioRxiv">
        <title>Genomics, evolutionary history and diagnostics of the Alternaria alternata species group including apple and Asian pear pathotypes.</title>
        <authorList>
            <person name="Armitage A.D."/>
            <person name="Cockerton H.M."/>
            <person name="Sreenivasaprasad S."/>
            <person name="Woodhall J.W."/>
            <person name="Lane C.R."/>
            <person name="Harrison R.J."/>
            <person name="Clarkson J.P."/>
        </authorList>
    </citation>
    <scope>NUCLEOTIDE SEQUENCE [LARGE SCALE GENOMIC DNA]</scope>
    <source>
        <strain evidence="4">FERA 1082</strain>
    </source>
</reference>
<proteinExistence type="predicted"/>
<comment type="caution">
    <text evidence="3">The sequence shown here is derived from an EMBL/GenBank/DDBJ whole genome shotgun (WGS) entry which is preliminary data.</text>
</comment>